<protein>
    <submittedName>
        <fullName evidence="2">TSA: Wollemia nobilis Ref_Wollemi_Transcript_6001_1318 transcribed RNA sequence</fullName>
    </submittedName>
</protein>
<accession>A0A0C9S841</accession>
<dbReference type="PANTHER" id="PTHR33294:SF6">
    <property type="entry name" value="AWPM-19-LIKE FAMILY PROTEIN"/>
    <property type="match status" value="1"/>
</dbReference>
<proteinExistence type="predicted"/>
<evidence type="ECO:0000256" key="1">
    <source>
        <dbReference type="SAM" id="Phobius"/>
    </source>
</evidence>
<dbReference type="Pfam" id="PF05512">
    <property type="entry name" value="AWPM-19"/>
    <property type="match status" value="1"/>
</dbReference>
<evidence type="ECO:0000313" key="2">
    <source>
        <dbReference type="EMBL" id="JAG88697.1"/>
    </source>
</evidence>
<dbReference type="AlphaFoldDB" id="A0A0C9S841"/>
<feature type="transmembrane region" description="Helical" evidence="1">
    <location>
        <begin position="65"/>
        <end position="87"/>
    </location>
</feature>
<keyword evidence="1" id="KW-0812">Transmembrane</keyword>
<reference evidence="2" key="1">
    <citation type="submission" date="2015-02" db="EMBL/GenBank/DDBJ databases">
        <title>A transcriptome of Wollemia nobilis - a relic of Gondwana.</title>
        <authorList>
            <person name="Chia J.Y."/>
            <person name="Leong Y.S."/>
            <person name="Abdul Karim S."/>
            <person name="Wan Azmi N."/>
            <person name="Hercus R."/>
            <person name="Croft L."/>
        </authorList>
    </citation>
    <scope>NUCLEOTIDE SEQUENCE</scope>
    <source>
        <strain evidence="2">MaeBrown</strain>
        <tissue evidence="2">Leaf</tissue>
    </source>
</reference>
<feature type="transmembrane region" description="Helical" evidence="1">
    <location>
        <begin position="99"/>
        <end position="120"/>
    </location>
</feature>
<organism evidence="2">
    <name type="scientific">Wollemia nobilis</name>
    <dbReference type="NCBI Taxonomy" id="56998"/>
    <lineage>
        <taxon>Eukaryota</taxon>
        <taxon>Viridiplantae</taxon>
        <taxon>Streptophyta</taxon>
        <taxon>Embryophyta</taxon>
        <taxon>Tracheophyta</taxon>
        <taxon>Spermatophyta</taxon>
        <taxon>Pinopsida</taxon>
        <taxon>Pinidae</taxon>
        <taxon>Conifers II</taxon>
        <taxon>Araucariales</taxon>
        <taxon>Araucariaceae</taxon>
        <taxon>Wollemia</taxon>
    </lineage>
</organism>
<feature type="transmembrane region" description="Helical" evidence="1">
    <location>
        <begin position="38"/>
        <end position="58"/>
    </location>
</feature>
<dbReference type="EMBL" id="GCHU01005963">
    <property type="protein sequence ID" value="JAG88697.1"/>
    <property type="molecule type" value="Transcribed_RNA"/>
</dbReference>
<dbReference type="PANTHER" id="PTHR33294">
    <property type="entry name" value="AWPM-19-LIKE FAMILY PROTEIN"/>
    <property type="match status" value="1"/>
</dbReference>
<keyword evidence="1" id="KW-0472">Membrane</keyword>
<dbReference type="InterPro" id="IPR008390">
    <property type="entry name" value="AWPM-19"/>
</dbReference>
<feature type="transmembrane region" description="Helical" evidence="1">
    <location>
        <begin position="12"/>
        <end position="32"/>
    </location>
</feature>
<feature type="transmembrane region" description="Helical" evidence="1">
    <location>
        <begin position="132"/>
        <end position="157"/>
    </location>
</feature>
<name>A0A0C9S841_9CONI</name>
<keyword evidence="1" id="KW-1133">Transmembrane helix</keyword>
<sequence>MAFKVVKSVTGFLLFLNFCMYVIVAAIAGWALNKALNHHYLMGAGGVPVGFMFSPVAFPMGNAATGFLVIFALIAGVVGAGSCLSGLHHIRVWTAESLASSASSAMTSWALTLLAMGLACKEIHIGGRSSKLIALESFLIILAGTELLYIMLIHGGFFGGKYMSYRDTYVTTTTAEPHKGSGGAASSAV</sequence>